<name>R0JWT2_EXST2</name>
<keyword evidence="2" id="KW-0472">Membrane</keyword>
<feature type="region of interest" description="Disordered" evidence="1">
    <location>
        <begin position="305"/>
        <end position="336"/>
    </location>
</feature>
<feature type="transmembrane region" description="Helical" evidence="2">
    <location>
        <begin position="260"/>
        <end position="283"/>
    </location>
</feature>
<feature type="transmembrane region" description="Helical" evidence="2">
    <location>
        <begin position="108"/>
        <end position="128"/>
    </location>
</feature>
<keyword evidence="4" id="KW-1185">Reference proteome</keyword>
<dbReference type="InterPro" id="IPR018750">
    <property type="entry name" value="DUF2306_membrane"/>
</dbReference>
<keyword evidence="2" id="KW-0812">Transmembrane</keyword>
<dbReference type="OrthoDB" id="193478at2759"/>
<proteinExistence type="predicted"/>
<organism evidence="3 4">
    <name type="scientific">Exserohilum turcicum (strain 28A)</name>
    <name type="common">Northern leaf blight fungus</name>
    <name type="synonym">Setosphaeria turcica</name>
    <dbReference type="NCBI Taxonomy" id="671987"/>
    <lineage>
        <taxon>Eukaryota</taxon>
        <taxon>Fungi</taxon>
        <taxon>Dikarya</taxon>
        <taxon>Ascomycota</taxon>
        <taxon>Pezizomycotina</taxon>
        <taxon>Dothideomycetes</taxon>
        <taxon>Pleosporomycetidae</taxon>
        <taxon>Pleosporales</taxon>
        <taxon>Pleosporineae</taxon>
        <taxon>Pleosporaceae</taxon>
        <taxon>Exserohilum</taxon>
    </lineage>
</organism>
<evidence type="ECO:0000313" key="3">
    <source>
        <dbReference type="EMBL" id="EOA85408.1"/>
    </source>
</evidence>
<feature type="transmembrane region" description="Helical" evidence="2">
    <location>
        <begin position="74"/>
        <end position="96"/>
    </location>
</feature>
<gene>
    <name evidence="3" type="ORF">SETTUDRAFT_89915</name>
</gene>
<dbReference type="RefSeq" id="XP_008027808.1">
    <property type="nucleotide sequence ID" value="XM_008029617.1"/>
</dbReference>
<accession>R0JWT2</accession>
<feature type="transmembrane region" description="Helical" evidence="2">
    <location>
        <begin position="140"/>
        <end position="160"/>
    </location>
</feature>
<dbReference type="HOGENOM" id="CLU_054818_0_0_1"/>
<feature type="transmembrane region" description="Helical" evidence="2">
    <location>
        <begin position="27"/>
        <end position="47"/>
    </location>
</feature>
<evidence type="ECO:0000256" key="2">
    <source>
        <dbReference type="SAM" id="Phobius"/>
    </source>
</evidence>
<dbReference type="Proteomes" id="UP000016935">
    <property type="component" value="Unassembled WGS sequence"/>
</dbReference>
<dbReference type="Pfam" id="PF10067">
    <property type="entry name" value="DUF2306"/>
    <property type="match status" value="1"/>
</dbReference>
<protein>
    <submittedName>
        <fullName evidence="3">Uncharacterized protein</fullName>
    </submittedName>
</protein>
<dbReference type="AlphaFoldDB" id="R0JWT2"/>
<evidence type="ECO:0000313" key="4">
    <source>
        <dbReference type="Proteomes" id="UP000016935"/>
    </source>
</evidence>
<dbReference type="EMBL" id="KB908703">
    <property type="protein sequence ID" value="EOA85408.1"/>
    <property type="molecule type" value="Genomic_DNA"/>
</dbReference>
<dbReference type="eggNOG" id="ENOG502RYBX">
    <property type="taxonomic scope" value="Eukaryota"/>
</dbReference>
<reference evidence="3 4" key="1">
    <citation type="journal article" date="2012" name="PLoS Pathog.">
        <title>Diverse lifestyles and strategies of plant pathogenesis encoded in the genomes of eighteen Dothideomycetes fungi.</title>
        <authorList>
            <person name="Ohm R.A."/>
            <person name="Feau N."/>
            <person name="Henrissat B."/>
            <person name="Schoch C.L."/>
            <person name="Horwitz B.A."/>
            <person name="Barry K.W."/>
            <person name="Condon B.J."/>
            <person name="Copeland A.C."/>
            <person name="Dhillon B."/>
            <person name="Glaser F."/>
            <person name="Hesse C.N."/>
            <person name="Kosti I."/>
            <person name="LaButti K."/>
            <person name="Lindquist E.A."/>
            <person name="Lucas S."/>
            <person name="Salamov A.A."/>
            <person name="Bradshaw R.E."/>
            <person name="Ciuffetti L."/>
            <person name="Hamelin R.C."/>
            <person name="Kema G.H.J."/>
            <person name="Lawrence C."/>
            <person name="Scott J.A."/>
            <person name="Spatafora J.W."/>
            <person name="Turgeon B.G."/>
            <person name="de Wit P.J.G.M."/>
            <person name="Zhong S."/>
            <person name="Goodwin S.B."/>
            <person name="Grigoriev I.V."/>
        </authorList>
    </citation>
    <scope>NUCLEOTIDE SEQUENCE [LARGE SCALE GENOMIC DNA]</scope>
    <source>
        <strain evidence="4">28A</strain>
    </source>
</reference>
<reference evidence="3 4" key="2">
    <citation type="journal article" date="2013" name="PLoS Genet.">
        <title>Comparative genome structure, secondary metabolite, and effector coding capacity across Cochliobolus pathogens.</title>
        <authorList>
            <person name="Condon B.J."/>
            <person name="Leng Y."/>
            <person name="Wu D."/>
            <person name="Bushley K.E."/>
            <person name="Ohm R.A."/>
            <person name="Otillar R."/>
            <person name="Martin J."/>
            <person name="Schackwitz W."/>
            <person name="Grimwood J."/>
            <person name="MohdZainudin N."/>
            <person name="Xue C."/>
            <person name="Wang R."/>
            <person name="Manning V.A."/>
            <person name="Dhillon B."/>
            <person name="Tu Z.J."/>
            <person name="Steffenson B.J."/>
            <person name="Salamov A."/>
            <person name="Sun H."/>
            <person name="Lowry S."/>
            <person name="LaButti K."/>
            <person name="Han J."/>
            <person name="Copeland A."/>
            <person name="Lindquist E."/>
            <person name="Barry K."/>
            <person name="Schmutz J."/>
            <person name="Baker S.E."/>
            <person name="Ciuffetti L.M."/>
            <person name="Grigoriev I.V."/>
            <person name="Zhong S."/>
            <person name="Turgeon B.G."/>
        </authorList>
    </citation>
    <scope>NUCLEOTIDE SEQUENCE [LARGE SCALE GENOMIC DNA]</scope>
    <source>
        <strain evidence="4">28A</strain>
    </source>
</reference>
<dbReference type="GeneID" id="19405800"/>
<dbReference type="STRING" id="671987.R0JWT2"/>
<feature type="transmembrane region" description="Helical" evidence="2">
    <location>
        <begin position="172"/>
        <end position="196"/>
    </location>
</feature>
<sequence length="350" mass="38464">MAPQPSSHNVPGRRSENRLGFTKTYNFWLFVVFGGVLGLFSLVRLVFLDFSGKRCPAMAPGECYYYLNFSRYKIGMLIHLVGVLPASLIAVTQFMPVIRRRWMIVHRVGGYVSLILYLFSIFGAFMIARRSFGGGLDVQSFVGVAGFGSLSCFAISYINIKRLQIEQHRAWMLRGWFYAGSIVTSRFITAISAQIIANQGYYIVWTCAKIADTISKDVNLATSYPSCAAYANGTDPEAVSAVAAKFAGGNIATIGAALNVVFGMALWVSLALHAVGVEVYLYLTPSETKRLREISYQKQIKAGMRNPDSSDLSAHRLGGSYKRSPRATPESNMASSVYGTIAPDSRINTK</sequence>
<evidence type="ECO:0000256" key="1">
    <source>
        <dbReference type="SAM" id="MobiDB-lite"/>
    </source>
</evidence>
<keyword evidence="2" id="KW-1133">Transmembrane helix</keyword>